<dbReference type="GeneID" id="40332224"/>
<feature type="region of interest" description="Disordered" evidence="1">
    <location>
        <begin position="157"/>
        <end position="176"/>
    </location>
</feature>
<comment type="caution">
    <text evidence="2">The sequence shown here is derived from an EMBL/GenBank/DDBJ whole genome shotgun (WGS) entry which is preliminary data.</text>
</comment>
<gene>
    <name evidence="2" type="ORF">TraAM80_08291</name>
</gene>
<dbReference type="AlphaFoldDB" id="A0A422N1F8"/>
<dbReference type="Proteomes" id="UP000283634">
    <property type="component" value="Unassembled WGS sequence"/>
</dbReference>
<evidence type="ECO:0000313" key="2">
    <source>
        <dbReference type="EMBL" id="RNE99306.1"/>
    </source>
</evidence>
<organism evidence="2 3">
    <name type="scientific">Trypanosoma rangeli</name>
    <dbReference type="NCBI Taxonomy" id="5698"/>
    <lineage>
        <taxon>Eukaryota</taxon>
        <taxon>Discoba</taxon>
        <taxon>Euglenozoa</taxon>
        <taxon>Kinetoplastea</taxon>
        <taxon>Metakinetoplastina</taxon>
        <taxon>Trypanosomatida</taxon>
        <taxon>Trypanosomatidae</taxon>
        <taxon>Trypanosoma</taxon>
        <taxon>Herpetosoma</taxon>
    </lineage>
</organism>
<name>A0A422N1F8_TRYRA</name>
<proteinExistence type="predicted"/>
<keyword evidence="3" id="KW-1185">Reference proteome</keyword>
<reference evidence="2 3" key="1">
    <citation type="journal article" date="2018" name="BMC Genomics">
        <title>Genomic comparison of Trypanosoma conorhini and Trypanosoma rangeli to Trypanosoma cruzi strains of high and low virulence.</title>
        <authorList>
            <person name="Bradwell K.R."/>
            <person name="Koparde V.N."/>
            <person name="Matveyev A.V."/>
            <person name="Serrano M.G."/>
            <person name="Alves J.M."/>
            <person name="Parikh H."/>
            <person name="Huang B."/>
            <person name="Lee V."/>
            <person name="Espinosa-Alvarez O."/>
            <person name="Ortiz P.A."/>
            <person name="Costa-Martins A.G."/>
            <person name="Teixeira M.M."/>
            <person name="Buck G.A."/>
        </authorList>
    </citation>
    <scope>NUCLEOTIDE SEQUENCE [LARGE SCALE GENOMIC DNA]</scope>
    <source>
        <strain evidence="2 3">AM80</strain>
    </source>
</reference>
<dbReference type="EMBL" id="MKGL01000396">
    <property type="protein sequence ID" value="RNE99306.1"/>
    <property type="molecule type" value="Genomic_DNA"/>
</dbReference>
<dbReference type="RefSeq" id="XP_029235126.1">
    <property type="nucleotide sequence ID" value="XM_029385043.1"/>
</dbReference>
<accession>A0A422N1F8</accession>
<evidence type="ECO:0000256" key="1">
    <source>
        <dbReference type="SAM" id="MobiDB-lite"/>
    </source>
</evidence>
<sequence length="176" mass="19706">MAVCKVHTDCPLPGTLVALQPRRVLIVGVVADPGRPQRSYSAQVCQAGWALRRAKRARAIAESPLQPGSRGRRQALHTADLKTRTELHQCGGSQGIRRMRIGRQMQRHLKINMPFADAEKQKIWKGASPATFEERHALRGARPAVVWPRRSGPCFPRAFPHQGRPPPPSYGMWRTE</sequence>
<protein>
    <submittedName>
        <fullName evidence="2">Uncharacterized protein</fullName>
    </submittedName>
</protein>
<evidence type="ECO:0000313" key="3">
    <source>
        <dbReference type="Proteomes" id="UP000283634"/>
    </source>
</evidence>